<dbReference type="Proteomes" id="UP000095552">
    <property type="component" value="Unassembled WGS sequence"/>
</dbReference>
<dbReference type="Gene3D" id="3.90.180.10">
    <property type="entry name" value="Medium-chain alcohol dehydrogenases, catalytic domain"/>
    <property type="match status" value="1"/>
</dbReference>
<evidence type="ECO:0000256" key="2">
    <source>
        <dbReference type="ARBA" id="ARBA00022833"/>
    </source>
</evidence>
<dbReference type="PANTHER" id="PTHR43401:SF5">
    <property type="entry name" value="ALCOHOL DEHYDROGENASE-RELATED"/>
    <property type="match status" value="1"/>
</dbReference>
<dbReference type="EMBL" id="MDGQ01000005">
    <property type="protein sequence ID" value="OEJ99755.1"/>
    <property type="molecule type" value="Genomic_DNA"/>
</dbReference>
<reference evidence="6 7" key="1">
    <citation type="submission" date="2016-08" db="EMBL/GenBank/DDBJ databases">
        <title>Draft genome of Fabibacter sp. strain SK-8.</title>
        <authorList>
            <person name="Wong S.-K."/>
            <person name="Hamasaki K."/>
            <person name="Yoshizawa S."/>
        </authorList>
    </citation>
    <scope>NUCLEOTIDE SEQUENCE [LARGE SCALE GENOMIC DNA]</scope>
    <source>
        <strain evidence="6 7">SK-8</strain>
    </source>
</reference>
<evidence type="ECO:0000256" key="3">
    <source>
        <dbReference type="ARBA" id="ARBA00023002"/>
    </source>
</evidence>
<dbReference type="InterPro" id="IPR036291">
    <property type="entry name" value="NAD(P)-bd_dom_sf"/>
</dbReference>
<sequence>MKAAFYAEFNGPITVENLLDPTPVFGGVVLKVEATGLCRSDWHGWMGHDSDILLPHVPGHELAGTVAAVGKGIKKFKVGDRVTVPFVSGCGKCHQCKTGNHQVCDNQFQPGFTHWGSFAEYVGIHYADINLVHLPDEISFETAASLGCRFITSYRAVMHQGQVESDHFVAVHGCGGVGLSAIMIAKSKGAQVIAIDINQKALDFAKSIGADFLVNANEEDPVEAVKELSKGGVHVSLDALGNKITCYNSIANLRKRGKHIQVGLMAGEDYNPSVPMHLVVANELEILGSHGMQAHAYPEMMQFIQSGKLQPERLIGELISLEEGAALLPKMNDFKGIGVRVINQFQA</sequence>
<accession>A0A1E5SKV0</accession>
<dbReference type="InterPro" id="IPR002328">
    <property type="entry name" value="ADH_Zn_CS"/>
</dbReference>
<keyword evidence="7" id="KW-1185">Reference proteome</keyword>
<feature type="domain" description="Enoyl reductase (ER)" evidence="5">
    <location>
        <begin position="11"/>
        <end position="342"/>
    </location>
</feature>
<protein>
    <submittedName>
        <fullName evidence="6">Alcohol dehydrogenase</fullName>
    </submittedName>
</protein>
<dbReference type="RefSeq" id="WP_069835217.1">
    <property type="nucleotide sequence ID" value="NZ_MDGQ01000005.1"/>
</dbReference>
<dbReference type="CDD" id="cd08260">
    <property type="entry name" value="Zn_ADH6"/>
    <property type="match status" value="1"/>
</dbReference>
<evidence type="ECO:0000256" key="4">
    <source>
        <dbReference type="RuleBase" id="RU361277"/>
    </source>
</evidence>
<organism evidence="6 7">
    <name type="scientific">Roseivirga misakiensis</name>
    <dbReference type="NCBI Taxonomy" id="1563681"/>
    <lineage>
        <taxon>Bacteria</taxon>
        <taxon>Pseudomonadati</taxon>
        <taxon>Bacteroidota</taxon>
        <taxon>Cytophagia</taxon>
        <taxon>Cytophagales</taxon>
        <taxon>Roseivirgaceae</taxon>
        <taxon>Roseivirga</taxon>
    </lineage>
</organism>
<evidence type="ECO:0000256" key="1">
    <source>
        <dbReference type="ARBA" id="ARBA00022723"/>
    </source>
</evidence>
<dbReference type="SUPFAM" id="SSF50129">
    <property type="entry name" value="GroES-like"/>
    <property type="match status" value="1"/>
</dbReference>
<dbReference type="GO" id="GO:0008270">
    <property type="term" value="F:zinc ion binding"/>
    <property type="evidence" value="ECO:0007669"/>
    <property type="project" value="InterPro"/>
</dbReference>
<gene>
    <name evidence="6" type="ORF">BFP71_09310</name>
</gene>
<dbReference type="SMART" id="SM00829">
    <property type="entry name" value="PKS_ER"/>
    <property type="match status" value="1"/>
</dbReference>
<dbReference type="Pfam" id="PF08240">
    <property type="entry name" value="ADH_N"/>
    <property type="match status" value="1"/>
</dbReference>
<dbReference type="InterPro" id="IPR013154">
    <property type="entry name" value="ADH-like_N"/>
</dbReference>
<dbReference type="Pfam" id="PF00107">
    <property type="entry name" value="ADH_zinc_N"/>
    <property type="match status" value="1"/>
</dbReference>
<dbReference type="SUPFAM" id="SSF51735">
    <property type="entry name" value="NAD(P)-binding Rossmann-fold domains"/>
    <property type="match status" value="1"/>
</dbReference>
<comment type="similarity">
    <text evidence="4">Belongs to the zinc-containing alcohol dehydrogenase family.</text>
</comment>
<name>A0A1E5SKV0_9BACT</name>
<dbReference type="AlphaFoldDB" id="A0A1E5SKV0"/>
<evidence type="ECO:0000313" key="7">
    <source>
        <dbReference type="Proteomes" id="UP000095552"/>
    </source>
</evidence>
<keyword evidence="2 4" id="KW-0862">Zinc</keyword>
<dbReference type="InterPro" id="IPR050129">
    <property type="entry name" value="Zn_alcohol_dh"/>
</dbReference>
<keyword evidence="3" id="KW-0560">Oxidoreductase</keyword>
<proteinExistence type="inferred from homology"/>
<keyword evidence="1 4" id="KW-0479">Metal-binding</keyword>
<dbReference type="GO" id="GO:0016616">
    <property type="term" value="F:oxidoreductase activity, acting on the CH-OH group of donors, NAD or NADP as acceptor"/>
    <property type="evidence" value="ECO:0007669"/>
    <property type="project" value="UniProtKB-ARBA"/>
</dbReference>
<dbReference type="PROSITE" id="PS00059">
    <property type="entry name" value="ADH_ZINC"/>
    <property type="match status" value="1"/>
</dbReference>
<dbReference type="InterPro" id="IPR013149">
    <property type="entry name" value="ADH-like_C"/>
</dbReference>
<comment type="cofactor">
    <cofactor evidence="4">
        <name>Zn(2+)</name>
        <dbReference type="ChEBI" id="CHEBI:29105"/>
    </cofactor>
</comment>
<dbReference type="InterPro" id="IPR020843">
    <property type="entry name" value="ER"/>
</dbReference>
<evidence type="ECO:0000313" key="6">
    <source>
        <dbReference type="EMBL" id="OEJ99755.1"/>
    </source>
</evidence>
<dbReference type="STRING" id="1563681.BFP71_09310"/>
<evidence type="ECO:0000259" key="5">
    <source>
        <dbReference type="SMART" id="SM00829"/>
    </source>
</evidence>
<dbReference type="InterPro" id="IPR011032">
    <property type="entry name" value="GroES-like_sf"/>
</dbReference>
<comment type="caution">
    <text evidence="6">The sequence shown here is derived from an EMBL/GenBank/DDBJ whole genome shotgun (WGS) entry which is preliminary data.</text>
</comment>
<dbReference type="OrthoDB" id="9787435at2"/>
<dbReference type="PANTHER" id="PTHR43401">
    <property type="entry name" value="L-THREONINE 3-DEHYDROGENASE"/>
    <property type="match status" value="1"/>
</dbReference>